<sequence length="122" mass="12352">MASINQAHLIHDHSSGRSSTRLHAPPGGGNAMGTSFGWGDDSAPAPIKKRDPNASSVASEPAAPAARAARKGEFVDNRIGCGVENKATNVQPAKGFGDTGASSVKVHHAPGGKSSGNILSWS</sequence>
<dbReference type="OrthoDB" id="10486275at2759"/>
<feature type="region of interest" description="Disordered" evidence="1">
    <location>
        <begin position="1"/>
        <end position="76"/>
    </location>
</feature>
<reference evidence="4" key="2">
    <citation type="submission" date="2012-11" db="EMBL/GenBank/DDBJ databases">
        <authorList>
            <person name="Kuo A."/>
            <person name="Curtis B.A."/>
            <person name="Tanifuji G."/>
            <person name="Burki F."/>
            <person name="Gruber A."/>
            <person name="Irimia M."/>
            <person name="Maruyama S."/>
            <person name="Arias M.C."/>
            <person name="Ball S.G."/>
            <person name="Gile G.H."/>
            <person name="Hirakawa Y."/>
            <person name="Hopkins J.F."/>
            <person name="Rensing S.A."/>
            <person name="Schmutz J."/>
            <person name="Symeonidi A."/>
            <person name="Elias M."/>
            <person name="Eveleigh R.J."/>
            <person name="Herman E.K."/>
            <person name="Klute M.J."/>
            <person name="Nakayama T."/>
            <person name="Obornik M."/>
            <person name="Reyes-Prieto A."/>
            <person name="Armbrust E.V."/>
            <person name="Aves S.J."/>
            <person name="Beiko R.G."/>
            <person name="Coutinho P."/>
            <person name="Dacks J.B."/>
            <person name="Durnford D.G."/>
            <person name="Fast N.M."/>
            <person name="Green B.R."/>
            <person name="Grisdale C."/>
            <person name="Hempe F."/>
            <person name="Henrissat B."/>
            <person name="Hoppner M.P."/>
            <person name="Ishida K.-I."/>
            <person name="Kim E."/>
            <person name="Koreny L."/>
            <person name="Kroth P.G."/>
            <person name="Liu Y."/>
            <person name="Malik S.-B."/>
            <person name="Maier U.G."/>
            <person name="McRose D."/>
            <person name="Mock T."/>
            <person name="Neilson J.A."/>
            <person name="Onodera N.T."/>
            <person name="Poole A.M."/>
            <person name="Pritham E.J."/>
            <person name="Richards T.A."/>
            <person name="Rocap G."/>
            <person name="Roy S.W."/>
            <person name="Sarai C."/>
            <person name="Schaack S."/>
            <person name="Shirato S."/>
            <person name="Slamovits C.H."/>
            <person name="Spencer D.F."/>
            <person name="Suzuki S."/>
            <person name="Worden A.Z."/>
            <person name="Zauner S."/>
            <person name="Barry K."/>
            <person name="Bell C."/>
            <person name="Bharti A.K."/>
            <person name="Crow J.A."/>
            <person name="Grimwood J."/>
            <person name="Kramer R."/>
            <person name="Lindquist E."/>
            <person name="Lucas S."/>
            <person name="Salamov A."/>
            <person name="McFadden G.I."/>
            <person name="Lane C.E."/>
            <person name="Keeling P.J."/>
            <person name="Gray M.W."/>
            <person name="Grigoriev I.V."/>
            <person name="Archibald J.M."/>
        </authorList>
    </citation>
    <scope>NUCLEOTIDE SEQUENCE</scope>
    <source>
        <strain evidence="4">CCMP2712</strain>
    </source>
</reference>
<dbReference type="PaxDb" id="55529-EKX46112"/>
<dbReference type="Proteomes" id="UP000011087">
    <property type="component" value="Unassembled WGS sequence"/>
</dbReference>
<reference evidence="3" key="3">
    <citation type="submission" date="2016-03" db="UniProtKB">
        <authorList>
            <consortium name="EnsemblProtists"/>
        </authorList>
    </citation>
    <scope>IDENTIFICATION</scope>
</reference>
<dbReference type="RefSeq" id="XP_005833092.1">
    <property type="nucleotide sequence ID" value="XM_005833035.1"/>
</dbReference>
<protein>
    <recommendedName>
        <fullName evidence="5">Microtubule-associated protein Jupiter</fullName>
    </recommendedName>
</protein>
<organism evidence="2">
    <name type="scientific">Guillardia theta (strain CCMP2712)</name>
    <name type="common">Cryptophyte</name>
    <dbReference type="NCBI Taxonomy" id="905079"/>
    <lineage>
        <taxon>Eukaryota</taxon>
        <taxon>Cryptophyceae</taxon>
        <taxon>Pyrenomonadales</taxon>
        <taxon>Geminigeraceae</taxon>
        <taxon>Guillardia</taxon>
    </lineage>
</organism>
<evidence type="ECO:0000256" key="1">
    <source>
        <dbReference type="SAM" id="MobiDB-lite"/>
    </source>
</evidence>
<dbReference type="EnsemblProtists" id="EKX46112">
    <property type="protein sequence ID" value="EKX46112"/>
    <property type="gene ID" value="GUITHDRAFT_152525"/>
</dbReference>
<evidence type="ECO:0000313" key="4">
    <source>
        <dbReference type="Proteomes" id="UP000011087"/>
    </source>
</evidence>
<dbReference type="AlphaFoldDB" id="L1JCR3"/>
<dbReference type="GeneID" id="17302707"/>
<evidence type="ECO:0000313" key="3">
    <source>
        <dbReference type="EnsemblProtists" id="EKX46112"/>
    </source>
</evidence>
<evidence type="ECO:0000313" key="2">
    <source>
        <dbReference type="EMBL" id="EKX46112.1"/>
    </source>
</evidence>
<dbReference type="KEGG" id="gtt:GUITHDRAFT_152525"/>
<reference evidence="2 4" key="1">
    <citation type="journal article" date="2012" name="Nature">
        <title>Algal genomes reveal evolutionary mosaicism and the fate of nucleomorphs.</title>
        <authorList>
            <consortium name="DOE Joint Genome Institute"/>
            <person name="Curtis B.A."/>
            <person name="Tanifuji G."/>
            <person name="Burki F."/>
            <person name="Gruber A."/>
            <person name="Irimia M."/>
            <person name="Maruyama S."/>
            <person name="Arias M.C."/>
            <person name="Ball S.G."/>
            <person name="Gile G.H."/>
            <person name="Hirakawa Y."/>
            <person name="Hopkins J.F."/>
            <person name="Kuo A."/>
            <person name="Rensing S.A."/>
            <person name="Schmutz J."/>
            <person name="Symeonidi A."/>
            <person name="Elias M."/>
            <person name="Eveleigh R.J."/>
            <person name="Herman E.K."/>
            <person name="Klute M.J."/>
            <person name="Nakayama T."/>
            <person name="Obornik M."/>
            <person name="Reyes-Prieto A."/>
            <person name="Armbrust E.V."/>
            <person name="Aves S.J."/>
            <person name="Beiko R.G."/>
            <person name="Coutinho P."/>
            <person name="Dacks J.B."/>
            <person name="Durnford D.G."/>
            <person name="Fast N.M."/>
            <person name="Green B.R."/>
            <person name="Grisdale C.J."/>
            <person name="Hempel F."/>
            <person name="Henrissat B."/>
            <person name="Hoppner M.P."/>
            <person name="Ishida K."/>
            <person name="Kim E."/>
            <person name="Koreny L."/>
            <person name="Kroth P.G."/>
            <person name="Liu Y."/>
            <person name="Malik S.B."/>
            <person name="Maier U.G."/>
            <person name="McRose D."/>
            <person name="Mock T."/>
            <person name="Neilson J.A."/>
            <person name="Onodera N.T."/>
            <person name="Poole A.M."/>
            <person name="Pritham E.J."/>
            <person name="Richards T.A."/>
            <person name="Rocap G."/>
            <person name="Roy S.W."/>
            <person name="Sarai C."/>
            <person name="Schaack S."/>
            <person name="Shirato S."/>
            <person name="Slamovits C.H."/>
            <person name="Spencer D.F."/>
            <person name="Suzuki S."/>
            <person name="Worden A.Z."/>
            <person name="Zauner S."/>
            <person name="Barry K."/>
            <person name="Bell C."/>
            <person name="Bharti A.K."/>
            <person name="Crow J.A."/>
            <person name="Grimwood J."/>
            <person name="Kramer R."/>
            <person name="Lindquist E."/>
            <person name="Lucas S."/>
            <person name="Salamov A."/>
            <person name="McFadden G.I."/>
            <person name="Lane C.E."/>
            <person name="Keeling P.J."/>
            <person name="Gray M.W."/>
            <person name="Grigoriev I.V."/>
            <person name="Archibald J.M."/>
        </authorList>
    </citation>
    <scope>NUCLEOTIDE SEQUENCE</scope>
    <source>
        <strain evidence="2 4">CCMP2712</strain>
    </source>
</reference>
<dbReference type="EMBL" id="JH992996">
    <property type="protein sequence ID" value="EKX46112.1"/>
    <property type="molecule type" value="Genomic_DNA"/>
</dbReference>
<proteinExistence type="predicted"/>
<feature type="compositionally biased region" description="Low complexity" evidence="1">
    <location>
        <begin position="53"/>
        <end position="67"/>
    </location>
</feature>
<feature type="region of interest" description="Disordered" evidence="1">
    <location>
        <begin position="89"/>
        <end position="122"/>
    </location>
</feature>
<evidence type="ECO:0008006" key="5">
    <source>
        <dbReference type="Google" id="ProtNLM"/>
    </source>
</evidence>
<gene>
    <name evidence="2" type="ORF">GUITHDRAFT_152525</name>
</gene>
<name>L1JCR3_GUITC</name>
<accession>L1JCR3</accession>
<keyword evidence="4" id="KW-1185">Reference proteome</keyword>
<dbReference type="HOGENOM" id="CLU_2031132_0_0_1"/>